<dbReference type="Gene3D" id="2.30.40.10">
    <property type="entry name" value="Urease, subunit C, domain 1"/>
    <property type="match status" value="1"/>
</dbReference>
<dbReference type="AlphaFoldDB" id="A0A1E3G537"/>
<evidence type="ECO:0000313" key="2">
    <source>
        <dbReference type="EMBL" id="ODN31367.1"/>
    </source>
</evidence>
<dbReference type="InterPro" id="IPR013108">
    <property type="entry name" value="Amidohydro_3"/>
</dbReference>
<dbReference type="PANTHER" id="PTHR22642:SF2">
    <property type="entry name" value="PROTEIN LONG AFTER FAR-RED 3"/>
    <property type="match status" value="1"/>
</dbReference>
<dbReference type="GO" id="GO:0016810">
    <property type="term" value="F:hydrolase activity, acting on carbon-nitrogen (but not peptide) bonds"/>
    <property type="evidence" value="ECO:0007669"/>
    <property type="project" value="InterPro"/>
</dbReference>
<proteinExistence type="predicted"/>
<reference evidence="3" key="1">
    <citation type="submission" date="2016-04" db="EMBL/GenBank/DDBJ databases">
        <title>The genome sequence project of a novel Fervidobacterium isolate from a hot spring in Thailand.</title>
        <authorList>
            <person name="Gonzalez J.M."/>
            <person name="Cuecas A."/>
            <person name="Kanoksilapatham W."/>
        </authorList>
    </citation>
    <scope>NUCLEOTIDE SEQUENCE [LARGE SCALE GENOMIC DNA]</scope>
    <source>
        <strain evidence="3">FC2004</strain>
    </source>
</reference>
<dbReference type="PANTHER" id="PTHR22642">
    <property type="entry name" value="IMIDAZOLONEPROPIONASE"/>
    <property type="match status" value="1"/>
</dbReference>
<keyword evidence="2" id="KW-0378">Hydrolase</keyword>
<dbReference type="Gene3D" id="3.10.310.70">
    <property type="match status" value="1"/>
</dbReference>
<evidence type="ECO:0000313" key="3">
    <source>
        <dbReference type="Proteomes" id="UP000094570"/>
    </source>
</evidence>
<evidence type="ECO:0000259" key="1">
    <source>
        <dbReference type="Pfam" id="PF07969"/>
    </source>
</evidence>
<feature type="domain" description="Amidohydrolase 3" evidence="1">
    <location>
        <begin position="37"/>
        <end position="431"/>
    </location>
</feature>
<dbReference type="RefSeq" id="WP_069292278.1">
    <property type="nucleotide sequence ID" value="NZ_CP140110.1"/>
</dbReference>
<dbReference type="STRING" id="1008305.A4H02_00985"/>
<organism evidence="2 3">
    <name type="scientific">Fervidobacterium thailandense</name>
    <dbReference type="NCBI Taxonomy" id="1008305"/>
    <lineage>
        <taxon>Bacteria</taxon>
        <taxon>Thermotogati</taxon>
        <taxon>Thermotogota</taxon>
        <taxon>Thermotogae</taxon>
        <taxon>Thermotogales</taxon>
        <taxon>Fervidobacteriaceae</taxon>
        <taxon>Fervidobacterium</taxon>
    </lineage>
</organism>
<sequence length="438" mass="49535">MVLKNCLVWNGANFQKGNVYVKGSKFTTKDEQIDGPVVDATGLFVMPGFVDSHAHVIGTGMLEMFHDLSSENLESVLLNASAEKYILARGWEELPRNEILTLANKLPIPVILVRKCGHAAWVNERVKRDLKFEDNLIFEGELERVWSYFGDELYVEAFNRGVRKFLSLGVTQVHSDDYHGISFETLKKLLAESKLRIFEKLCTNEPWNYEFGELGFSKIGGIKVFADGSLGARTAYMFEPYLDSGGNGMCTLPENFEEIVRFAERTCLQVCVHVIGDRALHVVLDTFEGLEVKDKHRLIHVQFVREKDFSRLRSYHLSVQPHFYFEDISLIKYAHYELAYPFLQMFQSGFSIAFSTDSPVSPADPRYVIEHALKLGFSLSDAVKLYTEAGSRMAGFKAGRLEAGYLADFCVYEEDPFKSNPVAVFVNGEVAYGNLPLS</sequence>
<dbReference type="Gene3D" id="3.20.20.140">
    <property type="entry name" value="Metal-dependent hydrolases"/>
    <property type="match status" value="1"/>
</dbReference>
<accession>A0A1E3G537</accession>
<gene>
    <name evidence="2" type="ORF">A4H02_00985</name>
</gene>
<dbReference type="SUPFAM" id="SSF51556">
    <property type="entry name" value="Metallo-dependent hydrolases"/>
    <property type="match status" value="1"/>
</dbReference>
<dbReference type="Pfam" id="PF07969">
    <property type="entry name" value="Amidohydro_3"/>
    <property type="match status" value="1"/>
</dbReference>
<dbReference type="SUPFAM" id="SSF51338">
    <property type="entry name" value="Composite domain of metallo-dependent hydrolases"/>
    <property type="match status" value="1"/>
</dbReference>
<dbReference type="InterPro" id="IPR032466">
    <property type="entry name" value="Metal_Hydrolase"/>
</dbReference>
<keyword evidence="3" id="KW-1185">Reference proteome</keyword>
<dbReference type="OrthoDB" id="9767366at2"/>
<comment type="caution">
    <text evidence="2">The sequence shown here is derived from an EMBL/GenBank/DDBJ whole genome shotgun (WGS) entry which is preliminary data.</text>
</comment>
<dbReference type="InterPro" id="IPR011059">
    <property type="entry name" value="Metal-dep_hydrolase_composite"/>
</dbReference>
<dbReference type="Proteomes" id="UP000094570">
    <property type="component" value="Unassembled WGS sequence"/>
</dbReference>
<protein>
    <submittedName>
        <fullName evidence="2">Amidohydrolase</fullName>
    </submittedName>
</protein>
<name>A0A1E3G537_9BACT</name>
<dbReference type="EMBL" id="LWAF01000001">
    <property type="protein sequence ID" value="ODN31367.1"/>
    <property type="molecule type" value="Genomic_DNA"/>
</dbReference>